<dbReference type="VEuPathDB" id="CryptoDB:GNI_155090"/>
<name>A0A023AZ74_GRENI</name>
<sequence length="547" mass="60058">MRAFKSEVNGVGGSELLSVLMRPDTSRPELDESVGQMVTMHAGGGDVTVLVLAPKRAFEVDVGGERTSLTMETAVVEGESYDWFEHWDRMMVWRPKGGPPSDKRAEAALLGALRRRLAPSVRRGNPEAVDALCCDVFGEHFHELDELQGNEDGYEMQLLDDGDDVSVALTRPVDASELKKLLEQVPEDWRPALLRAVACKAQDGNGGGDVEGGRARPRKCRAEYWIGGALALGLTGLLTGYCFLNNQGANQQSSEPGCPQFRFGDLRTTVISTNRSGTAPMPVAPCDSGTLFCGNKQNASMIDFCRNFGRPWSELFSQAWNISQRLGFEECGVVCHTPQETRSAIATRLLERFPLQGLNTSIPNLPRADRGDVPTLLGEEQIQPIFAAFIRDPDCSGSVSPWRELDKLGRCFCDHANITCDVYSESLTTATTETTRTTEYLTYYFYLPKEKEEDQKVEKCGVPNDAWTTAFGVSTYLPDLSASFAPYVEQGYKVGCCSHECSLISPDAEKIVRANELQVRRAISVLGMAKKVAWFNGAFDRGQAGLG</sequence>
<dbReference type="Proteomes" id="UP000019763">
    <property type="component" value="Unassembled WGS sequence"/>
</dbReference>
<evidence type="ECO:0000313" key="1">
    <source>
        <dbReference type="EMBL" id="EZG43972.1"/>
    </source>
</evidence>
<dbReference type="RefSeq" id="XP_011132874.1">
    <property type="nucleotide sequence ID" value="XM_011134572.1"/>
</dbReference>
<reference evidence="1" key="1">
    <citation type="submission" date="2013-12" db="EMBL/GenBank/DDBJ databases">
        <authorList>
            <person name="Omoto C.K."/>
            <person name="Sibley D."/>
            <person name="Venepally P."/>
            <person name="Hadjithomas M."/>
            <person name="Karamycheva S."/>
            <person name="Brunk B."/>
            <person name="Roos D."/>
            <person name="Caler E."/>
            <person name="Lorenzi H."/>
        </authorList>
    </citation>
    <scope>NUCLEOTIDE SEQUENCE</scope>
</reference>
<organism evidence="1 2">
    <name type="scientific">Gregarina niphandrodes</name>
    <name type="common">Septate eugregarine</name>
    <dbReference type="NCBI Taxonomy" id="110365"/>
    <lineage>
        <taxon>Eukaryota</taxon>
        <taxon>Sar</taxon>
        <taxon>Alveolata</taxon>
        <taxon>Apicomplexa</taxon>
        <taxon>Conoidasida</taxon>
        <taxon>Gregarinasina</taxon>
        <taxon>Eugregarinorida</taxon>
        <taxon>Gregarinidae</taxon>
        <taxon>Gregarina</taxon>
    </lineage>
</organism>
<dbReference type="AlphaFoldDB" id="A0A023AZ74"/>
<dbReference type="EMBL" id="AFNH02001158">
    <property type="protein sequence ID" value="EZG43972.1"/>
    <property type="molecule type" value="Genomic_DNA"/>
</dbReference>
<comment type="caution">
    <text evidence="1">The sequence shown here is derived from an EMBL/GenBank/DDBJ whole genome shotgun (WGS) entry which is preliminary data.</text>
</comment>
<proteinExistence type="predicted"/>
<dbReference type="GeneID" id="22915367"/>
<accession>A0A023AZ74</accession>
<keyword evidence="2" id="KW-1185">Reference proteome</keyword>
<gene>
    <name evidence="1" type="ORF">GNI_155090</name>
</gene>
<evidence type="ECO:0000313" key="2">
    <source>
        <dbReference type="Proteomes" id="UP000019763"/>
    </source>
</evidence>
<protein>
    <submittedName>
        <fullName evidence="1">Uncharacterized protein</fullName>
    </submittedName>
</protein>